<evidence type="ECO:0000256" key="2">
    <source>
        <dbReference type="ARBA" id="ARBA00004613"/>
    </source>
</evidence>
<dbReference type="Pfam" id="PF08548">
    <property type="entry name" value="Peptidase_M10_C"/>
    <property type="match status" value="1"/>
</dbReference>
<evidence type="ECO:0000313" key="14">
    <source>
        <dbReference type="EMBL" id="MYM66773.1"/>
    </source>
</evidence>
<dbReference type="InterPro" id="IPR025282">
    <property type="entry name" value="DUF4214"/>
</dbReference>
<dbReference type="Gene3D" id="2.60.120.260">
    <property type="entry name" value="Galactose-binding domain-like"/>
    <property type="match status" value="1"/>
</dbReference>
<dbReference type="PANTHER" id="PTHR42884:SF14">
    <property type="entry name" value="NEUROENDOCRINE CONVERTASE 1"/>
    <property type="match status" value="1"/>
</dbReference>
<name>A0A7X4KBW7_9BURK</name>
<dbReference type="GO" id="GO:0004252">
    <property type="term" value="F:serine-type endopeptidase activity"/>
    <property type="evidence" value="ECO:0007669"/>
    <property type="project" value="UniProtKB-UniRule"/>
</dbReference>
<dbReference type="InterPro" id="IPR038081">
    <property type="entry name" value="CalX-like_sf"/>
</dbReference>
<comment type="cofactor">
    <cofactor evidence="1">
        <name>Ca(2+)</name>
        <dbReference type="ChEBI" id="CHEBI:29108"/>
    </cofactor>
</comment>
<feature type="active site" description="Charge relay system" evidence="11 12">
    <location>
        <position position="336"/>
    </location>
</feature>
<evidence type="ECO:0000256" key="3">
    <source>
        <dbReference type="ARBA" id="ARBA00005325"/>
    </source>
</evidence>
<dbReference type="PROSITE" id="PS51892">
    <property type="entry name" value="SUBTILASE"/>
    <property type="match status" value="1"/>
</dbReference>
<dbReference type="InterPro" id="IPR001343">
    <property type="entry name" value="Hemolysn_Ca-bd"/>
</dbReference>
<sequence length="1050" mass="110606">MSNADIKGTYGYTFNTAAGTVRITADQITNLSSYTTGTLRLELWVTDFPWDEDSPKEGYKIANVALSPATNGTLGANQTLYNIDQTVAFTKPPSGTHYVTMVLAEYTGKDMGVDGGYQVVDTGGFEKWMTVSSTGVIGVQTMIMPTVSIDSQTVVEGDDGVTKSMVFTLKLSQPTPMATGVYFDTYDQTAIEGVDYGGVHTPVVFMPNTTTTTVTVPIYGNNDFEPTRVFGVDLNLLINGNAKDSDLTADGYIVDNDGAGIDLPTDGYMDLDWFLYTTRTEFAWEKATGKGVKVAVLDNGIDAAHADLSANVRTDLGRTTLTMTPGGAPVTNDDNHGTLVAGVIAASRDGKGMVGVAYDAQLVSLYSASRINDKLPTEIANAYTYAQNFDVLNDSWGYGNLLANDTNWAFLDNANDPLFAPAFKALHDLAADGRHGLGTVVVQSAGNGYSYGDDTNLHNFQNSRYVITVGATDYFGSASYFSTTGASILIAAPGGAGNTDYSSIITTDRTGTAGESSSSYAFADGTSFSAPIVSGIVAMMLEVNPNLGYRDVQEILAYTAHQTDYTSGDVTDNGATNWNGGGMQFISVAQTTGFGQVDALAAVRLAASWDSTPKTVANTVEVTATQKVNLAIPDNNKSGVTSSVNITSDMVVERADVSVNIIHPFIGDLQIALTSPSGTTSYLMYRPSQGALSAYGSSQNDIHFTFDTVLNWGEAATGKWTLSVTDLATGLAGTFTDWTLDLVGHASSKDDTYVYTNDFPLLVKADPTRAVLTDKDGGINTINTAALGADNYIDLSGATTTVLNDGKLTIAAGTVIRNAYAGDGNDTVIANALGGTLHGMDGNDILRGATGIDILDGGVGDDTISGDAGIDTALFHHARADYTITKSANGYTVKDTKGNDGIDQLSGIERLQFADSVLALDTSTGIAGQAYRLYQAAFNRTPDAGGLGYWINAMDKGVALIDVAKGFVSSAEFQSQYGAAPSNADLVTHLYNNVLHRDPDSGGAAYWKGLLDSHTIDAAEALRSFSESPENVAALVGATQNGITYTPFYG</sequence>
<dbReference type="Pfam" id="PF00353">
    <property type="entry name" value="HemolysinCabind"/>
    <property type="match status" value="1"/>
</dbReference>
<evidence type="ECO:0000256" key="10">
    <source>
        <dbReference type="ARBA" id="ARBA00022837"/>
    </source>
</evidence>
<dbReference type="InterPro" id="IPR034182">
    <property type="entry name" value="Kexin/furin"/>
</dbReference>
<evidence type="ECO:0000259" key="13">
    <source>
        <dbReference type="PROSITE" id="PS51829"/>
    </source>
</evidence>
<dbReference type="GO" id="GO:0005737">
    <property type="term" value="C:cytoplasm"/>
    <property type="evidence" value="ECO:0007669"/>
    <property type="project" value="UniProtKB-ARBA"/>
</dbReference>
<evidence type="ECO:0000256" key="7">
    <source>
        <dbReference type="ARBA" id="ARBA00022737"/>
    </source>
</evidence>
<dbReference type="EMBL" id="WWCK01000002">
    <property type="protein sequence ID" value="MYM66773.1"/>
    <property type="molecule type" value="Genomic_DNA"/>
</dbReference>
<evidence type="ECO:0000313" key="15">
    <source>
        <dbReference type="Proteomes" id="UP000450012"/>
    </source>
</evidence>
<dbReference type="Proteomes" id="UP000450012">
    <property type="component" value="Unassembled WGS sequence"/>
</dbReference>
<dbReference type="Gene3D" id="2.60.40.2030">
    <property type="match status" value="1"/>
</dbReference>
<keyword evidence="5 12" id="KW-0645">Protease</keyword>
<dbReference type="GO" id="GO:0005509">
    <property type="term" value="F:calcium ion binding"/>
    <property type="evidence" value="ECO:0007669"/>
    <property type="project" value="InterPro"/>
</dbReference>
<dbReference type="PROSITE" id="PS00137">
    <property type="entry name" value="SUBTILASE_HIS"/>
    <property type="match status" value="1"/>
</dbReference>
<evidence type="ECO:0000256" key="5">
    <source>
        <dbReference type="ARBA" id="ARBA00022670"/>
    </source>
</evidence>
<evidence type="ECO:0000256" key="8">
    <source>
        <dbReference type="ARBA" id="ARBA00022801"/>
    </source>
</evidence>
<dbReference type="GO" id="GO:0016020">
    <property type="term" value="C:membrane"/>
    <property type="evidence" value="ECO:0007669"/>
    <property type="project" value="InterPro"/>
</dbReference>
<dbReference type="InterPro" id="IPR002884">
    <property type="entry name" value="P_dom"/>
</dbReference>
<dbReference type="PROSITE" id="PS51829">
    <property type="entry name" value="P_HOMO_B"/>
    <property type="match status" value="1"/>
</dbReference>
<keyword evidence="10" id="KW-0106">Calcium</keyword>
<dbReference type="InterPro" id="IPR015500">
    <property type="entry name" value="Peptidase_S8_subtilisin-rel"/>
</dbReference>
<dbReference type="GO" id="GO:0005615">
    <property type="term" value="C:extracellular space"/>
    <property type="evidence" value="ECO:0007669"/>
    <property type="project" value="InterPro"/>
</dbReference>
<evidence type="ECO:0000256" key="9">
    <source>
        <dbReference type="ARBA" id="ARBA00022825"/>
    </source>
</evidence>
<comment type="similarity">
    <text evidence="3">Belongs to the peptidase S8 family. Furin subfamily.</text>
</comment>
<dbReference type="Pfam" id="PF03160">
    <property type="entry name" value="Calx-beta"/>
    <property type="match status" value="1"/>
</dbReference>
<dbReference type="GO" id="GO:0016485">
    <property type="term" value="P:protein processing"/>
    <property type="evidence" value="ECO:0007669"/>
    <property type="project" value="TreeGrafter"/>
</dbReference>
<evidence type="ECO:0000256" key="1">
    <source>
        <dbReference type="ARBA" id="ARBA00001913"/>
    </source>
</evidence>
<dbReference type="SUPFAM" id="SSF141072">
    <property type="entry name" value="CalX-like"/>
    <property type="match status" value="1"/>
</dbReference>
<dbReference type="PROSITE" id="PS00330">
    <property type="entry name" value="HEMOLYSIN_CALCIUM"/>
    <property type="match status" value="1"/>
</dbReference>
<dbReference type="CDD" id="cd04059">
    <property type="entry name" value="Peptidases_S8_Protein_convertases_Kexins_Furin-like"/>
    <property type="match status" value="1"/>
</dbReference>
<dbReference type="RefSeq" id="WP_161013316.1">
    <property type="nucleotide sequence ID" value="NZ_WWCK01000002.1"/>
</dbReference>
<dbReference type="PROSITE" id="PS00138">
    <property type="entry name" value="SUBTILASE_SER"/>
    <property type="match status" value="1"/>
</dbReference>
<evidence type="ECO:0000256" key="6">
    <source>
        <dbReference type="ARBA" id="ARBA00022729"/>
    </source>
</evidence>
<protein>
    <submittedName>
        <fullName evidence="14">S8 family serine peptidase</fullName>
    </submittedName>
</protein>
<feature type="domain" description="P/Homo B" evidence="13">
    <location>
        <begin position="615"/>
        <end position="748"/>
    </location>
</feature>
<keyword evidence="9 12" id="KW-0720">Serine protease</keyword>
<comment type="subcellular location">
    <subcellularLocation>
        <location evidence="2">Secreted</location>
    </subcellularLocation>
</comment>
<dbReference type="Pfam" id="PF00082">
    <property type="entry name" value="Peptidase_S8"/>
    <property type="match status" value="1"/>
</dbReference>
<dbReference type="Gene3D" id="3.40.50.200">
    <property type="entry name" value="Peptidase S8/S53 domain"/>
    <property type="match status" value="1"/>
</dbReference>
<dbReference type="InterPro" id="IPR011049">
    <property type="entry name" value="Serralysin-like_metalloprot_C"/>
</dbReference>
<dbReference type="GO" id="GO:0012505">
    <property type="term" value="C:endomembrane system"/>
    <property type="evidence" value="ECO:0007669"/>
    <property type="project" value="UniProtKB-ARBA"/>
</dbReference>
<dbReference type="Pfam" id="PF01483">
    <property type="entry name" value="P_proprotein"/>
    <property type="match status" value="1"/>
</dbReference>
<feature type="active site" description="Charge relay system" evidence="11 12">
    <location>
        <position position="298"/>
    </location>
</feature>
<proteinExistence type="inferred from homology"/>
<accession>A0A7X4KBW7</accession>
<dbReference type="Gene3D" id="1.10.3130.20">
    <property type="entry name" value="Phycobilisome linker domain"/>
    <property type="match status" value="1"/>
</dbReference>
<dbReference type="InterPro" id="IPR003644">
    <property type="entry name" value="Calx_beta"/>
</dbReference>
<dbReference type="InterPro" id="IPR018511">
    <property type="entry name" value="Hemolysin-typ_Ca-bd_CS"/>
</dbReference>
<evidence type="ECO:0000256" key="4">
    <source>
        <dbReference type="ARBA" id="ARBA00022525"/>
    </source>
</evidence>
<dbReference type="InterPro" id="IPR022398">
    <property type="entry name" value="Peptidase_S8_His-AS"/>
</dbReference>
<dbReference type="SUPFAM" id="SSF51120">
    <property type="entry name" value="beta-Roll"/>
    <property type="match status" value="1"/>
</dbReference>
<evidence type="ECO:0000256" key="12">
    <source>
        <dbReference type="PROSITE-ProRule" id="PRU01240"/>
    </source>
</evidence>
<dbReference type="AlphaFoldDB" id="A0A7X4KBW7"/>
<gene>
    <name evidence="14" type="ORF">GTP45_08025</name>
</gene>
<keyword evidence="8 12" id="KW-0378">Hydrolase</keyword>
<dbReference type="InterPro" id="IPR000209">
    <property type="entry name" value="Peptidase_S8/S53_dom"/>
</dbReference>
<keyword evidence="4" id="KW-0964">Secreted</keyword>
<dbReference type="SUPFAM" id="SSF49785">
    <property type="entry name" value="Galactose-binding domain-like"/>
    <property type="match status" value="1"/>
</dbReference>
<dbReference type="InterPro" id="IPR038255">
    <property type="entry name" value="PBS_linker_sf"/>
</dbReference>
<keyword evidence="15" id="KW-1185">Reference proteome</keyword>
<dbReference type="InterPro" id="IPR013858">
    <property type="entry name" value="Peptidase_M10B_C"/>
</dbReference>
<evidence type="ECO:0000256" key="11">
    <source>
        <dbReference type="PIRSR" id="PIRSR615500-1"/>
    </source>
</evidence>
<dbReference type="InterPro" id="IPR008979">
    <property type="entry name" value="Galactose-bd-like_sf"/>
</dbReference>
<organism evidence="14 15">
    <name type="scientific">Duganella rivi</name>
    <dbReference type="NCBI Taxonomy" id="2666083"/>
    <lineage>
        <taxon>Bacteria</taxon>
        <taxon>Pseudomonadati</taxon>
        <taxon>Pseudomonadota</taxon>
        <taxon>Betaproteobacteria</taxon>
        <taxon>Burkholderiales</taxon>
        <taxon>Oxalobacteraceae</taxon>
        <taxon>Telluria group</taxon>
        <taxon>Duganella</taxon>
    </lineage>
</organism>
<comment type="caution">
    <text evidence="14">The sequence shown here is derived from an EMBL/GenBank/DDBJ whole genome shotgun (WGS) entry which is preliminary data.</text>
</comment>
<keyword evidence="7" id="KW-0677">Repeat</keyword>
<dbReference type="PANTHER" id="PTHR42884">
    <property type="entry name" value="PROPROTEIN CONVERTASE SUBTILISIN/KEXIN-RELATED"/>
    <property type="match status" value="1"/>
</dbReference>
<keyword evidence="6" id="KW-0732">Signal</keyword>
<reference evidence="14 15" key="1">
    <citation type="submission" date="2019-12" db="EMBL/GenBank/DDBJ databases">
        <title>Novel species isolated from a subtropical stream in China.</title>
        <authorList>
            <person name="Lu H."/>
        </authorList>
    </citation>
    <scope>NUCLEOTIDE SEQUENCE [LARGE SCALE GENOMIC DNA]</scope>
    <source>
        <strain evidence="14 15">FT55W</strain>
    </source>
</reference>
<dbReference type="Pfam" id="PF13946">
    <property type="entry name" value="DUF4214"/>
    <property type="match status" value="1"/>
</dbReference>
<dbReference type="InterPro" id="IPR036852">
    <property type="entry name" value="Peptidase_S8/S53_dom_sf"/>
</dbReference>
<dbReference type="SUPFAM" id="SSF52743">
    <property type="entry name" value="Subtilisin-like"/>
    <property type="match status" value="1"/>
</dbReference>
<feature type="active site" description="Charge relay system" evidence="11 12">
    <location>
        <position position="527"/>
    </location>
</feature>
<dbReference type="GO" id="GO:0007154">
    <property type="term" value="P:cell communication"/>
    <property type="evidence" value="ECO:0007669"/>
    <property type="project" value="InterPro"/>
</dbReference>
<dbReference type="PRINTS" id="PR00723">
    <property type="entry name" value="SUBTILISIN"/>
</dbReference>
<dbReference type="InterPro" id="IPR023828">
    <property type="entry name" value="Peptidase_S8_Ser-AS"/>
</dbReference>